<feature type="transmembrane region" description="Helical" evidence="2">
    <location>
        <begin position="20"/>
        <end position="42"/>
    </location>
</feature>
<feature type="transmembrane region" description="Helical" evidence="2">
    <location>
        <begin position="93"/>
        <end position="115"/>
    </location>
</feature>
<name>A0A1C4G2R7_BACTU</name>
<gene>
    <name evidence="4" type="ORF">BTT61001_05130</name>
</gene>
<dbReference type="PANTHER" id="PTHR22674:SF6">
    <property type="entry name" value="NTPASE KAP FAMILY P-LOOP DOMAIN-CONTAINING PROTEIN 1"/>
    <property type="match status" value="1"/>
</dbReference>
<feature type="transmembrane region" description="Helical" evidence="2">
    <location>
        <begin position="62"/>
        <end position="81"/>
    </location>
</feature>
<dbReference type="AlphaFoldDB" id="A0A1C4G2R7"/>
<accession>A0A1C4G2R7</accession>
<keyword evidence="2" id="KW-0472">Membrane</keyword>
<evidence type="ECO:0000313" key="5">
    <source>
        <dbReference type="Proteomes" id="UP000195991"/>
    </source>
</evidence>
<organism evidence="4 5">
    <name type="scientific">Bacillus thuringiensis</name>
    <dbReference type="NCBI Taxonomy" id="1428"/>
    <lineage>
        <taxon>Bacteria</taxon>
        <taxon>Bacillati</taxon>
        <taxon>Bacillota</taxon>
        <taxon>Bacilli</taxon>
        <taxon>Bacillales</taxon>
        <taxon>Bacillaceae</taxon>
        <taxon>Bacillus</taxon>
        <taxon>Bacillus cereus group</taxon>
    </lineage>
</organism>
<dbReference type="InterPro" id="IPR027417">
    <property type="entry name" value="P-loop_NTPase"/>
</dbReference>
<sequence length="856" mass="100223">MRNVSFKDISTKGLKVIKSFGIETIILSILVTISLITLHYFAKIQSPSALVWNRVIDLDWTGIWAFILYLSGVLIILLGIKYKGFFYGIKDKIYYFTYVTIIDKALASLFIGLIIYKAITVFGVEKLSFIVEYYVLLVLIFVFIVSRINKIISNVAREKIPQHFAVDNPATEDLLNRKNTVTSLSNAIKGVNVKGSFVIGMYGEWGEGKTTILDMIEKDLGDGKDYIHVIRFEPWYFKSIDSIIKNYFDLICESLGKKMMTLDLMMLISDYRDLLLDSIEGFKIKKVISMVIPDFTSRQNVNTVKNKIEDKLKKLDQKVVIFIDDLDRMEREEILLIFKMVKLFSDFDNFIYILSFDKKRIERILWREMKSDKDYLDKIIQVGFTLPKVPHGTYETILIDHLNNFIKERELTIDRESKEKIQSSLQSISALFDDVRKIKRFYNLLNIKSAMVGKNVSFYDFLIITLIEFSFPVQHREIVRNKNKFVYYFSNLASQISNTNINESRKEYYNGFFSKVTNEGKREILEIIMSSIFTSVRNYKNGYYNLVSTGANYDSIPKKSIEADQFFDFYFTFEKTEYMILNDKIEELLLGLSNESDKTNLKFVDLFNGMKLAEQVLFFKNINGYLKDMDSYSHSRLAQILYSNSTMYNDTDSDFMDLSAYSHATATIAEIIKQVKTNELKKALLEDIITKCVDLEFVRGVLYFAERQAENMGYENIVKDCKNLFKTKLQKKYIDFGANIFVDNQKKHGMWVLMEYIDNTEDVVKYYYKLLKMDGRNIIKFLSIFQVVVNLYQGGKGWKEIQFNDEEFNKHFDKEKIKKYVEVYEASNNTMTEEETQILNLFNEFYNNNREVYVTS</sequence>
<feature type="domain" description="KAP NTPase" evidence="3">
    <location>
        <begin position="178"/>
        <end position="448"/>
    </location>
</feature>
<reference evidence="4 5" key="1">
    <citation type="submission" date="2016-08" db="EMBL/GenBank/DDBJ databases">
        <authorList>
            <person name="Seilhamer J.J."/>
        </authorList>
    </citation>
    <scope>NUCLEOTIDE SEQUENCE [LARGE SCALE GENOMIC DNA]</scope>
    <source>
        <strain evidence="4 5">IEBC_T61001</strain>
    </source>
</reference>
<feature type="coiled-coil region" evidence="1">
    <location>
        <begin position="298"/>
        <end position="332"/>
    </location>
</feature>
<proteinExistence type="predicted"/>
<dbReference type="InterPro" id="IPR011646">
    <property type="entry name" value="KAP_P-loop"/>
</dbReference>
<keyword evidence="1" id="KW-0175">Coiled coil</keyword>
<evidence type="ECO:0000259" key="3">
    <source>
        <dbReference type="Pfam" id="PF07693"/>
    </source>
</evidence>
<dbReference type="RefSeq" id="WP_087985296.1">
    <property type="nucleotide sequence ID" value="NZ_FMBI01000039.1"/>
</dbReference>
<protein>
    <submittedName>
        <fullName evidence="4">KAP family P-loop domain protein</fullName>
    </submittedName>
</protein>
<dbReference type="Gene3D" id="3.40.50.300">
    <property type="entry name" value="P-loop containing nucleotide triphosphate hydrolases"/>
    <property type="match status" value="1"/>
</dbReference>
<keyword evidence="2" id="KW-0812">Transmembrane</keyword>
<dbReference type="EMBL" id="FMBI01000039">
    <property type="protein sequence ID" value="SCC62061.1"/>
    <property type="molecule type" value="Genomic_DNA"/>
</dbReference>
<dbReference type="InterPro" id="IPR052754">
    <property type="entry name" value="NTPase_KAP_P-loop"/>
</dbReference>
<evidence type="ECO:0000256" key="2">
    <source>
        <dbReference type="SAM" id="Phobius"/>
    </source>
</evidence>
<evidence type="ECO:0000256" key="1">
    <source>
        <dbReference type="SAM" id="Coils"/>
    </source>
</evidence>
<dbReference type="PANTHER" id="PTHR22674">
    <property type="entry name" value="NTPASE, KAP FAMILY P-LOOP DOMAIN-CONTAINING 1"/>
    <property type="match status" value="1"/>
</dbReference>
<dbReference type="Proteomes" id="UP000195991">
    <property type="component" value="Unassembled WGS sequence"/>
</dbReference>
<feature type="transmembrane region" description="Helical" evidence="2">
    <location>
        <begin position="127"/>
        <end position="145"/>
    </location>
</feature>
<evidence type="ECO:0000313" key="4">
    <source>
        <dbReference type="EMBL" id="SCC62061.1"/>
    </source>
</evidence>
<keyword evidence="2" id="KW-1133">Transmembrane helix</keyword>
<dbReference type="Pfam" id="PF07693">
    <property type="entry name" value="KAP_NTPase"/>
    <property type="match status" value="1"/>
</dbReference>
<dbReference type="SUPFAM" id="SSF52540">
    <property type="entry name" value="P-loop containing nucleoside triphosphate hydrolases"/>
    <property type="match status" value="1"/>
</dbReference>